<accession>A0A0E9W227</accession>
<reference evidence="1" key="1">
    <citation type="submission" date="2014-11" db="EMBL/GenBank/DDBJ databases">
        <authorList>
            <person name="Amaro Gonzalez C."/>
        </authorList>
    </citation>
    <scope>NUCLEOTIDE SEQUENCE</scope>
</reference>
<protein>
    <submittedName>
        <fullName evidence="1">Uncharacterized protein</fullName>
    </submittedName>
</protein>
<reference evidence="1" key="2">
    <citation type="journal article" date="2015" name="Fish Shellfish Immunol.">
        <title>Early steps in the European eel (Anguilla anguilla)-Vibrio vulnificus interaction in the gills: Role of the RtxA13 toxin.</title>
        <authorList>
            <person name="Callol A."/>
            <person name="Pajuelo D."/>
            <person name="Ebbesson L."/>
            <person name="Teles M."/>
            <person name="MacKenzie S."/>
            <person name="Amaro C."/>
        </authorList>
    </citation>
    <scope>NUCLEOTIDE SEQUENCE</scope>
</reference>
<dbReference type="EMBL" id="GBXM01024957">
    <property type="protein sequence ID" value="JAH83620.1"/>
    <property type="molecule type" value="Transcribed_RNA"/>
</dbReference>
<proteinExistence type="predicted"/>
<evidence type="ECO:0000313" key="1">
    <source>
        <dbReference type="EMBL" id="JAH83620.1"/>
    </source>
</evidence>
<name>A0A0E9W227_ANGAN</name>
<organism evidence="1">
    <name type="scientific">Anguilla anguilla</name>
    <name type="common">European freshwater eel</name>
    <name type="synonym">Muraena anguilla</name>
    <dbReference type="NCBI Taxonomy" id="7936"/>
    <lineage>
        <taxon>Eukaryota</taxon>
        <taxon>Metazoa</taxon>
        <taxon>Chordata</taxon>
        <taxon>Craniata</taxon>
        <taxon>Vertebrata</taxon>
        <taxon>Euteleostomi</taxon>
        <taxon>Actinopterygii</taxon>
        <taxon>Neopterygii</taxon>
        <taxon>Teleostei</taxon>
        <taxon>Anguilliformes</taxon>
        <taxon>Anguillidae</taxon>
        <taxon>Anguilla</taxon>
    </lineage>
</organism>
<sequence length="18" mass="1967">MDVNIKKNLTTASCISTQ</sequence>
<dbReference type="AlphaFoldDB" id="A0A0E9W227"/>